<keyword evidence="4" id="KW-1185">Reference proteome</keyword>
<accession>A0A4Z1E6D7</accession>
<comment type="caution">
    <text evidence="3">The sequence shown here is derived from an EMBL/GenBank/DDBJ whole genome shotgun (WGS) entry which is preliminary data.</text>
</comment>
<evidence type="ECO:0000256" key="1">
    <source>
        <dbReference type="SAM" id="MobiDB-lite"/>
    </source>
</evidence>
<protein>
    <submittedName>
        <fullName evidence="3">Uncharacterized protein</fullName>
    </submittedName>
</protein>
<feature type="transmembrane region" description="Helical" evidence="2">
    <location>
        <begin position="134"/>
        <end position="156"/>
    </location>
</feature>
<sequence>MPDPDDDVELPPTYDFSGGLTGFDEQPGAAPAPAPAAPADPVPPAAPAVQPGSPVPPPTPPSGQSGYGQPGYGQTGYGQTGYGPASYGTAPGAPPSQPPTVRTPYSSAYSSPSSTSPFAPTPGSAKPSSGRAGFAVVGVVVAVVVVAVVGAVLGSVGGSSDDSSSTSPVQTEPDSTDQLWSAQLDERLHDDALNGSRVYGDPNGSMVVIGDTVVGRFSGDPYDEAEPTAVRAYSLGDGTPVDLARMDRPRCAVVPEPGGAEPSLLTCGGGLDDEQVLVTFDVASGEEVRRFEIPEPVALVAATSSGVVTLDAIDPATGDGVIRWYTADGDRRWSEPLADLPAELREDIVYDNDDGYELGYSTDLVALGDGALLTSASSLVAVDETGVLRTRQCWSGMVLAESYVCEDAETSMIEGVSASGETLWSLDDVSLRTGLYERSPALLYVDYLSPSRAYGLVDPATGRQGAALELGEDYLQLAGSPEHPVLYQEEEQDDYDDPTVVTLTTMDPATLDAAWTTELESRQYPTVLVAGERVLVEVDYGRWTVLDATTGSVVGGLEDEGRVVAVVDGGVLIEDYRELRRVELP</sequence>
<evidence type="ECO:0000313" key="4">
    <source>
        <dbReference type="Proteomes" id="UP000297318"/>
    </source>
</evidence>
<organism evidence="3 4">
    <name type="scientific">Serinibacter arcticus</name>
    <dbReference type="NCBI Taxonomy" id="1655435"/>
    <lineage>
        <taxon>Bacteria</taxon>
        <taxon>Bacillati</taxon>
        <taxon>Actinomycetota</taxon>
        <taxon>Actinomycetes</taxon>
        <taxon>Micrococcales</taxon>
        <taxon>Beutenbergiaceae</taxon>
        <taxon>Serinibacter</taxon>
    </lineage>
</organism>
<evidence type="ECO:0000313" key="3">
    <source>
        <dbReference type="EMBL" id="TGO06729.1"/>
    </source>
</evidence>
<dbReference type="AlphaFoldDB" id="A0A4Z1E6D7"/>
<proteinExistence type="predicted"/>
<reference evidence="3 4" key="1">
    <citation type="submission" date="2018-11" db="EMBL/GenBank/DDBJ databases">
        <title>Complete genome sequencing of the Actinobacteria Serinibacter sp. K3-2.</title>
        <authorList>
            <person name="Rakitin A.L."/>
            <person name="Beletsky A.V."/>
            <person name="Mardanov A.V."/>
            <person name="Ravin N.V."/>
            <person name="Gromova A.S."/>
            <person name="Filippova S.N."/>
            <person name="Gal'Chenko V.F."/>
        </authorList>
    </citation>
    <scope>NUCLEOTIDE SEQUENCE [LARGE SCALE GENOMIC DNA]</scope>
    <source>
        <strain evidence="3 4">K3-2</strain>
    </source>
</reference>
<dbReference type="InterPro" id="IPR015943">
    <property type="entry name" value="WD40/YVTN_repeat-like_dom_sf"/>
</dbReference>
<name>A0A4Z1E6D7_9MICO</name>
<dbReference type="Proteomes" id="UP000297318">
    <property type="component" value="Unassembled WGS sequence"/>
</dbReference>
<evidence type="ECO:0000256" key="2">
    <source>
        <dbReference type="SAM" id="Phobius"/>
    </source>
</evidence>
<dbReference type="InterPro" id="IPR011047">
    <property type="entry name" value="Quinoprotein_ADH-like_sf"/>
</dbReference>
<dbReference type="EMBL" id="RHPJ01000001">
    <property type="protein sequence ID" value="TGO06729.1"/>
    <property type="molecule type" value="Genomic_DNA"/>
</dbReference>
<keyword evidence="2" id="KW-1133">Transmembrane helix</keyword>
<dbReference type="SUPFAM" id="SSF50998">
    <property type="entry name" value="Quinoprotein alcohol dehydrogenase-like"/>
    <property type="match status" value="1"/>
</dbReference>
<gene>
    <name evidence="3" type="ORF">SERN_0921</name>
</gene>
<feature type="region of interest" description="Disordered" evidence="1">
    <location>
        <begin position="155"/>
        <end position="177"/>
    </location>
</feature>
<feature type="compositionally biased region" description="Low complexity" evidence="1">
    <location>
        <begin position="103"/>
        <end position="131"/>
    </location>
</feature>
<feature type="compositionally biased region" description="Pro residues" evidence="1">
    <location>
        <begin position="30"/>
        <end position="46"/>
    </location>
</feature>
<dbReference type="Gene3D" id="2.130.10.10">
    <property type="entry name" value="YVTN repeat-like/Quinoprotein amine dehydrogenase"/>
    <property type="match status" value="1"/>
</dbReference>
<feature type="region of interest" description="Disordered" evidence="1">
    <location>
        <begin position="1"/>
        <end position="131"/>
    </location>
</feature>
<dbReference type="OrthoDB" id="5151272at2"/>
<feature type="compositionally biased region" description="Gly residues" evidence="1">
    <location>
        <begin position="65"/>
        <end position="81"/>
    </location>
</feature>
<dbReference type="RefSeq" id="WP_135848877.1">
    <property type="nucleotide sequence ID" value="NZ_RHPJ01000001.1"/>
</dbReference>
<keyword evidence="2" id="KW-0472">Membrane</keyword>
<keyword evidence="2" id="KW-0812">Transmembrane</keyword>
<feature type="compositionally biased region" description="Low complexity" evidence="1">
    <location>
        <begin position="155"/>
        <end position="169"/>
    </location>
</feature>